<evidence type="ECO:0000256" key="8">
    <source>
        <dbReference type="SAM" id="Phobius"/>
    </source>
</evidence>
<accession>A0AAU9PU21</accession>
<keyword evidence="5 8" id="KW-0472">Membrane</keyword>
<evidence type="ECO:0000256" key="2">
    <source>
        <dbReference type="ARBA" id="ARBA00022553"/>
    </source>
</evidence>
<feature type="compositionally biased region" description="Low complexity" evidence="7">
    <location>
        <begin position="15"/>
        <end position="27"/>
    </location>
</feature>
<evidence type="ECO:0000256" key="5">
    <source>
        <dbReference type="ARBA" id="ARBA00023136"/>
    </source>
</evidence>
<comment type="caution">
    <text evidence="10">The sequence shown here is derived from an EMBL/GenBank/DDBJ whole genome shotgun (WGS) entry which is preliminary data.</text>
</comment>
<dbReference type="Pfam" id="PF09402">
    <property type="entry name" value="MSC"/>
    <property type="match status" value="1"/>
</dbReference>
<feature type="transmembrane region" description="Helical" evidence="8">
    <location>
        <begin position="222"/>
        <end position="246"/>
    </location>
</feature>
<evidence type="ECO:0000256" key="3">
    <source>
        <dbReference type="ARBA" id="ARBA00022692"/>
    </source>
</evidence>
<dbReference type="Proteomes" id="UP001157418">
    <property type="component" value="Unassembled WGS sequence"/>
</dbReference>
<dbReference type="GO" id="GO:0005637">
    <property type="term" value="C:nuclear inner membrane"/>
    <property type="evidence" value="ECO:0007669"/>
    <property type="project" value="UniProtKB-SubCell"/>
</dbReference>
<dbReference type="GO" id="GO:0005783">
    <property type="term" value="C:endoplasmic reticulum"/>
    <property type="evidence" value="ECO:0007669"/>
    <property type="project" value="TreeGrafter"/>
</dbReference>
<evidence type="ECO:0000259" key="9">
    <source>
        <dbReference type="Pfam" id="PF09402"/>
    </source>
</evidence>
<dbReference type="GO" id="GO:0034399">
    <property type="term" value="C:nuclear periphery"/>
    <property type="evidence" value="ECO:0007669"/>
    <property type="project" value="TreeGrafter"/>
</dbReference>
<evidence type="ECO:0000256" key="7">
    <source>
        <dbReference type="SAM" id="MobiDB-lite"/>
    </source>
</evidence>
<dbReference type="Gene3D" id="1.10.10.1180">
    <property type="entry name" value="MAN1, winged-helix domain"/>
    <property type="match status" value="1"/>
</dbReference>
<reference evidence="10 11" key="1">
    <citation type="submission" date="2022-01" db="EMBL/GenBank/DDBJ databases">
        <authorList>
            <person name="Xiong W."/>
            <person name="Schranz E."/>
        </authorList>
    </citation>
    <scope>NUCLEOTIDE SEQUENCE [LARGE SCALE GENOMIC DNA]</scope>
</reference>
<comment type="subcellular location">
    <subcellularLocation>
        <location evidence="1">Nucleus inner membrane</location>
    </subcellularLocation>
</comment>
<evidence type="ECO:0000313" key="10">
    <source>
        <dbReference type="EMBL" id="CAH1453092.1"/>
    </source>
</evidence>
<organism evidence="10 11">
    <name type="scientific">Lactuca virosa</name>
    <dbReference type="NCBI Taxonomy" id="75947"/>
    <lineage>
        <taxon>Eukaryota</taxon>
        <taxon>Viridiplantae</taxon>
        <taxon>Streptophyta</taxon>
        <taxon>Embryophyta</taxon>
        <taxon>Tracheophyta</taxon>
        <taxon>Spermatophyta</taxon>
        <taxon>Magnoliopsida</taxon>
        <taxon>eudicotyledons</taxon>
        <taxon>Gunneridae</taxon>
        <taxon>Pentapetalae</taxon>
        <taxon>asterids</taxon>
        <taxon>campanulids</taxon>
        <taxon>Asterales</taxon>
        <taxon>Asteraceae</taxon>
        <taxon>Cichorioideae</taxon>
        <taxon>Cichorieae</taxon>
        <taxon>Lactucinae</taxon>
        <taxon>Lactuca</taxon>
    </lineage>
</organism>
<evidence type="ECO:0000256" key="4">
    <source>
        <dbReference type="ARBA" id="ARBA00022989"/>
    </source>
</evidence>
<keyword evidence="11" id="KW-1185">Reference proteome</keyword>
<evidence type="ECO:0000313" key="11">
    <source>
        <dbReference type="Proteomes" id="UP001157418"/>
    </source>
</evidence>
<dbReference type="InterPro" id="IPR044780">
    <property type="entry name" value="Heh2/Src1"/>
</dbReference>
<feature type="compositionally biased region" description="Basic residues" evidence="7">
    <location>
        <begin position="1"/>
        <end position="11"/>
    </location>
</feature>
<evidence type="ECO:0000256" key="6">
    <source>
        <dbReference type="ARBA" id="ARBA00023242"/>
    </source>
</evidence>
<feature type="region of interest" description="Disordered" evidence="7">
    <location>
        <begin position="374"/>
        <end position="400"/>
    </location>
</feature>
<name>A0AAU9PU21_9ASTR</name>
<dbReference type="GO" id="GO:0071763">
    <property type="term" value="P:nuclear membrane organization"/>
    <property type="evidence" value="ECO:0007669"/>
    <property type="project" value="TreeGrafter"/>
</dbReference>
<feature type="region of interest" description="Disordered" evidence="7">
    <location>
        <begin position="1"/>
        <end position="27"/>
    </location>
</feature>
<dbReference type="InterPro" id="IPR041885">
    <property type="entry name" value="MAN1_winged_helix_dom"/>
</dbReference>
<dbReference type="InterPro" id="IPR018996">
    <property type="entry name" value="Man1/Src1-like_C"/>
</dbReference>
<dbReference type="GO" id="GO:0003682">
    <property type="term" value="F:chromatin binding"/>
    <property type="evidence" value="ECO:0007669"/>
    <property type="project" value="InterPro"/>
</dbReference>
<keyword evidence="2" id="KW-0597">Phosphoprotein</keyword>
<feature type="domain" description="Man1/Src1-like C-terminal" evidence="9">
    <location>
        <begin position="84"/>
        <end position="366"/>
    </location>
</feature>
<keyword evidence="3 8" id="KW-0812">Transmembrane</keyword>
<dbReference type="PANTHER" id="PTHR47808">
    <property type="entry name" value="INNER NUCLEAR MEMBRANE PROTEIN HEH2-RELATED"/>
    <property type="match status" value="1"/>
</dbReference>
<dbReference type="EMBL" id="CAKMRJ010005745">
    <property type="protein sequence ID" value="CAH1453092.1"/>
    <property type="molecule type" value="Genomic_DNA"/>
</dbReference>
<dbReference type="AlphaFoldDB" id="A0AAU9PU21"/>
<keyword evidence="6" id="KW-0539">Nucleus</keyword>
<proteinExistence type="predicted"/>
<gene>
    <name evidence="10" type="ORF">LVIROSA_LOCUS38366</name>
</gene>
<sequence length="426" mass="48913">MASTPKRRIRNPKYSSSSSLPPSPMRVLSSIEPPPSLLPSKTEIFKLVAVVSIAVSVAVACNLVVKFFNRQPKPFCDTDSESDYYLSEVCDPCPRHGICYEGKLECTSGYTRHGRSCLEDGSINEMAKNLAKMVESHVCESYSEYLCKGINKVWFPGDELWNNMDKVKLAEDNATYLFAKNRAMDIVDNLLEMRDSNIGIKEFKCPELLVEHYKPLSCCVRLWLLEHAWFLIPFCVLLVGCVWMLLRVCHRHYLSVRAEELYEQVCDTLEEAALVSRSINGEGEGEPWIVASWLRDNVLTPKERRNPMLWKKALYLKGRSSPIAINMKVQCYNKKFSKVEELVQEDSRLDRYPKMLKGEPKVVWEWQVEGSSMRSSGKKKKGEVKKQKSSDLGSNQDQSLKPMEPLKWHIAVFEDRFWKLENFVSA</sequence>
<evidence type="ECO:0000256" key="1">
    <source>
        <dbReference type="ARBA" id="ARBA00004540"/>
    </source>
</evidence>
<keyword evidence="4 8" id="KW-1133">Transmembrane helix</keyword>
<protein>
    <recommendedName>
        <fullName evidence="9">Man1/Src1-like C-terminal domain-containing protein</fullName>
    </recommendedName>
</protein>
<dbReference type="PANTHER" id="PTHR47808:SF2">
    <property type="entry name" value="LEM DOMAIN-CONTAINING PROTEIN 2"/>
    <property type="match status" value="1"/>
</dbReference>